<dbReference type="Proteomes" id="UP000184497">
    <property type="component" value="Unassembled WGS sequence"/>
</dbReference>
<dbReference type="AlphaFoldDB" id="A0A1M6VPM1"/>
<dbReference type="RefSeq" id="WP_175547604.1">
    <property type="nucleotide sequence ID" value="NZ_FRAQ01000004.1"/>
</dbReference>
<feature type="domain" description="Antitoxin Xre-like helix-turn-helix" evidence="2">
    <location>
        <begin position="21"/>
        <end position="73"/>
    </location>
</feature>
<feature type="domain" description="Antitoxin Xre/MbcA/ParS-like toxin-binding" evidence="1">
    <location>
        <begin position="78"/>
        <end position="131"/>
    </location>
</feature>
<gene>
    <name evidence="3" type="ORF">SAMN05216369_3321</name>
</gene>
<evidence type="ECO:0000259" key="1">
    <source>
        <dbReference type="Pfam" id="PF09722"/>
    </source>
</evidence>
<sequence length="134" mass="15543">MTASKAQKSPADARRMSVSGLKAAFNILDKWGCTAEQAQAILRLPRATYYKYRNDPESARLDRDQLTRISYLLNMHQALRIVFENPENVYGFMRKRNHNPYFHGRAPLDVIESGDFAALYETFRRIDTLRSGLW</sequence>
<keyword evidence="4" id="KW-1185">Reference proteome</keyword>
<dbReference type="EMBL" id="FRAQ01000004">
    <property type="protein sequence ID" value="SHK83285.1"/>
    <property type="molecule type" value="Genomic_DNA"/>
</dbReference>
<reference evidence="4" key="1">
    <citation type="submission" date="2016-11" db="EMBL/GenBank/DDBJ databases">
        <authorList>
            <person name="Varghese N."/>
            <person name="Submissions S."/>
        </authorList>
    </citation>
    <scope>NUCLEOTIDE SEQUENCE [LARGE SCALE GENOMIC DNA]</scope>
    <source>
        <strain evidence="4">CGMCC 1.10835</strain>
    </source>
</reference>
<evidence type="ECO:0000313" key="3">
    <source>
        <dbReference type="EMBL" id="SHK83285.1"/>
    </source>
</evidence>
<evidence type="ECO:0000313" key="4">
    <source>
        <dbReference type="Proteomes" id="UP000184497"/>
    </source>
</evidence>
<dbReference type="STRING" id="564117.SAMN05216369_3321"/>
<organism evidence="3 4">
    <name type="scientific">Marinobacter antarcticus</name>
    <dbReference type="NCBI Taxonomy" id="564117"/>
    <lineage>
        <taxon>Bacteria</taxon>
        <taxon>Pseudomonadati</taxon>
        <taxon>Pseudomonadota</taxon>
        <taxon>Gammaproteobacteria</taxon>
        <taxon>Pseudomonadales</taxon>
        <taxon>Marinobacteraceae</taxon>
        <taxon>Marinobacter</taxon>
    </lineage>
</organism>
<dbReference type="InterPro" id="IPR046847">
    <property type="entry name" value="Xre-like_HTH"/>
</dbReference>
<protein>
    <submittedName>
        <fullName evidence="3">Uncharacterized protein</fullName>
    </submittedName>
</protein>
<accession>A0A1M6VPM1</accession>
<name>A0A1M6VPM1_9GAMM</name>
<proteinExistence type="predicted"/>
<dbReference type="Pfam" id="PF20432">
    <property type="entry name" value="Xre-like-HTH"/>
    <property type="match status" value="1"/>
</dbReference>
<dbReference type="Pfam" id="PF09722">
    <property type="entry name" value="Xre_MbcA_ParS_C"/>
    <property type="match status" value="1"/>
</dbReference>
<evidence type="ECO:0000259" key="2">
    <source>
        <dbReference type="Pfam" id="PF20432"/>
    </source>
</evidence>
<dbReference type="InterPro" id="IPR024467">
    <property type="entry name" value="Xre/MbcA/ParS-like_toxin-bd"/>
</dbReference>
<dbReference type="GO" id="GO:0003677">
    <property type="term" value="F:DNA binding"/>
    <property type="evidence" value="ECO:0007669"/>
    <property type="project" value="InterPro"/>
</dbReference>